<feature type="transmembrane region" description="Helical" evidence="2">
    <location>
        <begin position="739"/>
        <end position="757"/>
    </location>
</feature>
<evidence type="ECO:0000313" key="4">
    <source>
        <dbReference type="Proteomes" id="UP000008909"/>
    </source>
</evidence>
<accession>G7YKE1</accession>
<reference key="2">
    <citation type="submission" date="2011-10" db="EMBL/GenBank/DDBJ databases">
        <title>The genome and transcriptome sequence of Clonorchis sinensis provide insights into the carcinogenic liver fluke.</title>
        <authorList>
            <person name="Wang X."/>
            <person name="Huang Y."/>
            <person name="Chen W."/>
            <person name="Liu H."/>
            <person name="Guo L."/>
            <person name="Chen Y."/>
            <person name="Luo F."/>
            <person name="Zhou W."/>
            <person name="Sun J."/>
            <person name="Mao Q."/>
            <person name="Liang P."/>
            <person name="Zhou C."/>
            <person name="Tian Y."/>
            <person name="Men J."/>
            <person name="Lv X."/>
            <person name="Huang L."/>
            <person name="Zhou J."/>
            <person name="Hu Y."/>
            <person name="Li R."/>
            <person name="Zhang F."/>
            <person name="Lei H."/>
            <person name="Li X."/>
            <person name="Hu X."/>
            <person name="Liang C."/>
            <person name="Xu J."/>
            <person name="Wu Z."/>
            <person name="Yu X."/>
        </authorList>
    </citation>
    <scope>NUCLEOTIDE SEQUENCE</scope>
    <source>
        <strain>Henan</strain>
    </source>
</reference>
<keyword evidence="2" id="KW-0472">Membrane</keyword>
<evidence type="ECO:0000313" key="3">
    <source>
        <dbReference type="EMBL" id="GAA53423.1"/>
    </source>
</evidence>
<protein>
    <submittedName>
        <fullName evidence="3">Uncharacterized protein</fullName>
    </submittedName>
</protein>
<feature type="transmembrane region" description="Helical" evidence="2">
    <location>
        <begin position="650"/>
        <end position="674"/>
    </location>
</feature>
<evidence type="ECO:0000256" key="2">
    <source>
        <dbReference type="SAM" id="Phobius"/>
    </source>
</evidence>
<keyword evidence="2" id="KW-0812">Transmembrane</keyword>
<proteinExistence type="predicted"/>
<name>G7YKE1_CLOSI</name>
<feature type="compositionally biased region" description="Polar residues" evidence="1">
    <location>
        <begin position="1112"/>
        <end position="1126"/>
    </location>
</feature>
<keyword evidence="4" id="KW-1185">Reference proteome</keyword>
<evidence type="ECO:0000256" key="1">
    <source>
        <dbReference type="SAM" id="MobiDB-lite"/>
    </source>
</evidence>
<dbReference type="AlphaFoldDB" id="G7YKE1"/>
<dbReference type="EMBL" id="DF143491">
    <property type="protein sequence ID" value="GAA53423.1"/>
    <property type="molecule type" value="Genomic_DNA"/>
</dbReference>
<dbReference type="Proteomes" id="UP000008909">
    <property type="component" value="Unassembled WGS sequence"/>
</dbReference>
<reference evidence="3" key="1">
    <citation type="journal article" date="2011" name="Genome Biol.">
        <title>The draft genome of the carcinogenic human liver fluke Clonorchis sinensis.</title>
        <authorList>
            <person name="Wang X."/>
            <person name="Chen W."/>
            <person name="Huang Y."/>
            <person name="Sun J."/>
            <person name="Men J."/>
            <person name="Liu H."/>
            <person name="Luo F."/>
            <person name="Guo L."/>
            <person name="Lv X."/>
            <person name="Deng C."/>
            <person name="Zhou C."/>
            <person name="Fan Y."/>
            <person name="Li X."/>
            <person name="Huang L."/>
            <person name="Hu Y."/>
            <person name="Liang C."/>
            <person name="Hu X."/>
            <person name="Xu J."/>
            <person name="Yu X."/>
        </authorList>
    </citation>
    <scope>NUCLEOTIDE SEQUENCE [LARGE SCALE GENOMIC DNA]</scope>
    <source>
        <strain evidence="3">Henan</strain>
    </source>
</reference>
<feature type="transmembrane region" description="Helical" evidence="2">
    <location>
        <begin position="479"/>
        <end position="501"/>
    </location>
</feature>
<sequence>MSTLRSCRLRSSHREIGEDEAIASSKLMVATECAALGRLMFQFLRYARLGSIWQSGSIPALVLPSGGMAARHRKGVSKCTGKTVECCSTLDDWCAHRICRSTVAKPLETCVDTGGRRRRYIVGTRLTETQGKFSLPSVPSKEGENLTVRCQQVIAYTENGLILLGCLENVAIRFGSFALFVTLRKCSKSSSSLEKSVWGAEMNRFKSARIARETVCCQLLSSAKQTPTICRNHLNKVRLLTVAGMCDIPLGQPSTTNRFPPGQYETENHTSVADVRVWSYNKASPDEFGTVVIRCEYHMAQPNELAMVHSLIEAQSTSTKTRFLEMSCQHCVFRDQIIYTCFYISIHWMLVHANWEETLNRIQRSSRSGRTTNEELETLSSALNRYSYDYQLLQPLSSNFRLPYDTNSSFLDSTNITLADGSTITAANSSQKHFVNESEIDSSGSLPVQSDDLSVDNQLPPPHDVHKVTEPKTNVQHRWWLLSEICMSIVAMVTHSIWLFLSTFRLFTTHVTARKRVLLLRNDRLSALFDQQSYHLSPSGNRSSDKCLYYGLQFHLGCIGFVYALSFLIGKSFRLSNSPLARPGPTLKKSSPSPWNTFQIVCDITRTTSLILLTVYWLNLMILCVLHVRLVKSLLKVPFSKSEQSRGEHFFYYFHFGASWIYGILLRLASLLFANFPTVQRPILPGKSPVPAAFGVRILSLDCQLCLENAPGDTSPQLACNFSSVELLLELVIDLIGDFAPVIAVTIVNVLLLLLVLKWNRMGRKIGESTVVFDGRGESTGSRNACTNDNNVFNGHTSSVDIQERCTENRQLRIYLGIFLSVITPLGWTACINQVTRITNHLLFVLYTLVSCKSATTWFPTEYSSKHPHYWPNHANDLIEIAILACIPVGIISAHYIPGEKRQTPVGLENLDPPVCTTSCTVDNDGLTNPSPLITPFELLQLNAFSRAEFASQQCIPTTTASIQPDLCTQLCPPTDLSLCTNVKTSYVPISVQVWIVSGSLCFFRIEPQIKDRRWHPQHQDGMFTDPETARNQNRPTADFIRFYSRLHGIWRLSIETDYRKVLVSGQDKDGSNDSVNSTHLKIIYTCTLEKPDIESEERSAAIKLRERPKQNRNSAQVEFRTSVQGLLNEPRETTDE</sequence>
<organism evidence="3 4">
    <name type="scientific">Clonorchis sinensis</name>
    <name type="common">Chinese liver fluke</name>
    <dbReference type="NCBI Taxonomy" id="79923"/>
    <lineage>
        <taxon>Eukaryota</taxon>
        <taxon>Metazoa</taxon>
        <taxon>Spiralia</taxon>
        <taxon>Lophotrochozoa</taxon>
        <taxon>Platyhelminthes</taxon>
        <taxon>Trematoda</taxon>
        <taxon>Digenea</taxon>
        <taxon>Opisthorchiida</taxon>
        <taxon>Opisthorchiata</taxon>
        <taxon>Opisthorchiidae</taxon>
        <taxon>Clonorchis</taxon>
    </lineage>
</organism>
<feature type="transmembrane region" description="Helical" evidence="2">
    <location>
        <begin position="812"/>
        <end position="830"/>
    </location>
</feature>
<gene>
    <name evidence="3" type="ORF">CLF_110189</name>
</gene>
<feature type="region of interest" description="Disordered" evidence="1">
    <location>
        <begin position="1105"/>
        <end position="1137"/>
    </location>
</feature>
<feature type="transmembrane region" description="Helical" evidence="2">
    <location>
        <begin position="610"/>
        <end position="630"/>
    </location>
</feature>
<feature type="transmembrane region" description="Helical" evidence="2">
    <location>
        <begin position="547"/>
        <end position="569"/>
    </location>
</feature>
<keyword evidence="2" id="KW-1133">Transmembrane helix</keyword>